<dbReference type="AlphaFoldDB" id="A0A9Q0FUE7"/>
<dbReference type="PANTHER" id="PTHR23024:SF458">
    <property type="entry name" value="ALPHA_BETA HYDROLASE FOLD-3 DOMAIN-CONTAINING PROTEIN"/>
    <property type="match status" value="1"/>
</dbReference>
<reference evidence="3" key="2">
    <citation type="journal article" date="2023" name="Plants (Basel)">
        <title>Annotation of the Turnera subulata (Passifloraceae) Draft Genome Reveals the S-Locus Evolved after the Divergence of Turneroideae from Passifloroideae in a Stepwise Manner.</title>
        <authorList>
            <person name="Henning P.M."/>
            <person name="Roalson E.H."/>
            <person name="Mir W."/>
            <person name="McCubbin A.G."/>
            <person name="Shore J.S."/>
        </authorList>
    </citation>
    <scope>NUCLEOTIDE SEQUENCE</scope>
    <source>
        <strain evidence="3">F60SS</strain>
    </source>
</reference>
<proteinExistence type="inferred from homology"/>
<evidence type="ECO:0000313" key="3">
    <source>
        <dbReference type="EMBL" id="KAJ4837895.1"/>
    </source>
</evidence>
<dbReference type="GO" id="GO:0016787">
    <property type="term" value="F:hydrolase activity"/>
    <property type="evidence" value="ECO:0007669"/>
    <property type="project" value="InterPro"/>
</dbReference>
<comment type="caution">
    <text evidence="3">The sequence shown here is derived from an EMBL/GenBank/DDBJ whole genome shotgun (WGS) entry which is preliminary data.</text>
</comment>
<evidence type="ECO:0000256" key="1">
    <source>
        <dbReference type="ARBA" id="ARBA00010515"/>
    </source>
</evidence>
<dbReference type="Proteomes" id="UP001141552">
    <property type="component" value="Unassembled WGS sequence"/>
</dbReference>
<sequence>MDSNTKPDLTFEIPGVIQVYKDGRVDRLIGADYVPPSTDPSTGVTSKDVTIFPESNISARFYLPKLTHPNQKSPLLVYFHGSGFCVLSPFSHATFHNYLNKLVAEANVVAVSVDYRKAPEHPIPAAYEDSWAALQWVVAHSGDGPEPWLNEHADFGRVFLAGESAGGNIAHNMAMVAGDPDIGLGLGLLGVALIHPLFWGADPVGSEGSDPERKARADEVGRLWSFVCPSNPDCDDPRINPVVPGGPGLVGLGCRRVLVCVAEKDILKDRGWLYFEALGRSGWMGVVEIEETLGEDHAFYFNDLECEKATKLITRLAGFLNRNMPLL</sequence>
<protein>
    <recommendedName>
        <fullName evidence="2">Alpha/beta hydrolase fold-3 domain-containing protein</fullName>
    </recommendedName>
</protein>
<organism evidence="3 4">
    <name type="scientific">Turnera subulata</name>
    <dbReference type="NCBI Taxonomy" id="218843"/>
    <lineage>
        <taxon>Eukaryota</taxon>
        <taxon>Viridiplantae</taxon>
        <taxon>Streptophyta</taxon>
        <taxon>Embryophyta</taxon>
        <taxon>Tracheophyta</taxon>
        <taxon>Spermatophyta</taxon>
        <taxon>Magnoliopsida</taxon>
        <taxon>eudicotyledons</taxon>
        <taxon>Gunneridae</taxon>
        <taxon>Pentapetalae</taxon>
        <taxon>rosids</taxon>
        <taxon>fabids</taxon>
        <taxon>Malpighiales</taxon>
        <taxon>Passifloraceae</taxon>
        <taxon>Turnera</taxon>
    </lineage>
</organism>
<dbReference type="EMBL" id="JAKUCV010003710">
    <property type="protein sequence ID" value="KAJ4837895.1"/>
    <property type="molecule type" value="Genomic_DNA"/>
</dbReference>
<gene>
    <name evidence="3" type="ORF">Tsubulata_006552</name>
</gene>
<reference evidence="3" key="1">
    <citation type="submission" date="2022-02" db="EMBL/GenBank/DDBJ databases">
        <authorList>
            <person name="Henning P.M."/>
            <person name="McCubbin A.G."/>
            <person name="Shore J.S."/>
        </authorList>
    </citation>
    <scope>NUCLEOTIDE SEQUENCE</scope>
    <source>
        <strain evidence="3">F60SS</strain>
        <tissue evidence="3">Leaves</tissue>
    </source>
</reference>
<feature type="domain" description="Alpha/beta hydrolase fold-3" evidence="2">
    <location>
        <begin position="76"/>
        <end position="300"/>
    </location>
</feature>
<dbReference type="InterPro" id="IPR013094">
    <property type="entry name" value="AB_hydrolase_3"/>
</dbReference>
<dbReference type="InterPro" id="IPR050466">
    <property type="entry name" value="Carboxylest/Gibb_receptor"/>
</dbReference>
<dbReference type="Pfam" id="PF07859">
    <property type="entry name" value="Abhydrolase_3"/>
    <property type="match status" value="1"/>
</dbReference>
<dbReference type="Gene3D" id="3.40.50.1820">
    <property type="entry name" value="alpha/beta hydrolase"/>
    <property type="match status" value="1"/>
</dbReference>
<dbReference type="OrthoDB" id="408631at2759"/>
<dbReference type="InterPro" id="IPR029058">
    <property type="entry name" value="AB_hydrolase_fold"/>
</dbReference>
<keyword evidence="4" id="KW-1185">Reference proteome</keyword>
<dbReference type="PANTHER" id="PTHR23024">
    <property type="entry name" value="ARYLACETAMIDE DEACETYLASE"/>
    <property type="match status" value="1"/>
</dbReference>
<comment type="similarity">
    <text evidence="1">Belongs to the 'GDXG' lipolytic enzyme family.</text>
</comment>
<evidence type="ECO:0000259" key="2">
    <source>
        <dbReference type="Pfam" id="PF07859"/>
    </source>
</evidence>
<evidence type="ECO:0000313" key="4">
    <source>
        <dbReference type="Proteomes" id="UP001141552"/>
    </source>
</evidence>
<dbReference type="SUPFAM" id="SSF53474">
    <property type="entry name" value="alpha/beta-Hydrolases"/>
    <property type="match status" value="1"/>
</dbReference>
<name>A0A9Q0FUE7_9ROSI</name>
<accession>A0A9Q0FUE7</accession>